<dbReference type="GO" id="GO:0005576">
    <property type="term" value="C:extracellular region"/>
    <property type="evidence" value="ECO:0007669"/>
    <property type="project" value="UniProtKB-SubCell"/>
</dbReference>
<keyword evidence="8" id="KW-0966">Cell projection</keyword>
<sequence length="870" mass="94627">MATTNSSSVLRFSGMNSGLDTESIVNAMTAATKLKITKQNRKAITLKWKQEAYQGITTKLTDFQNKYLDMLNSKVNLKSKSTFTKYGATVSTLNADGILKEGTPAGVSVRSGTNAVPGTYKVKVLQTATQAKYQGSAMDASSLDLSQYSDASQNYSFNITVGTKSTVINFNGGSADSVRSQINSQLKDAYGSSNTSGQGLVYVNDSGKIISSDRQAMSLTGVANMYGNFTFDLNTSISAGTNKFNITVGDETVSVSFDSYTADYFNQTDSTTLGAQKREEFQGLYFDEQAEKLYNAAKANGSVDFDALKAQAYDKAKQADYDKKFESEKTKAMAEYDEELKTNYDNGIADGSIAEGTSFEDWKKTQAEFDENAFKTAFDEQYAKDFDETAFRAQFDKDYDELSAYKDTLNADDFKLSNEDLAAYANKHELNKAIGKVKLSDGTGLNIDENGTVTAANGKKLSVAADPATKNTFGASTARTTTAQVTTATTLKDLGVEDSATFTINGTKFTFTSDYTVAKMMSEINASKNARATMTFSTLTNSFALSSSGYGTSASIEFSAENGSAGAELLSTLGLTSGTLTQGRNLQLEVNGETIETSSNSFTADGTTMTFTSAAQGAEFSYEVKKDNSSAIDAIKSFVEDYNKIIEEVYGQLDQKPNSDYYALTDDDIEDMDLSEKQQEKWEEKAKEGLLYNDSTVSTVMQKMRSVLYSTVKTADGQTFSLFSMGITTSDDWGDHGKLELDETKLEAAFEQYADQIADLFAGTTVDENGNTVKTGIMHKLGDVLTGAVKTTGARKDKGTLVQLAGTKTGTSATDNSIYDQLKSISTLISSLETRYEKQQDRYWKQFSNLETMMGSLNSQTSYIQQLMQF</sequence>
<protein>
    <recommendedName>
        <fullName evidence="5">Flagellar hook-associated protein 2</fullName>
        <shortName evidence="5">HAP2</shortName>
    </recommendedName>
    <alternativeName>
        <fullName evidence="5">Flagellar cap protein</fullName>
    </alternativeName>
</protein>
<gene>
    <name evidence="8" type="primary">fliD</name>
    <name evidence="8" type="ORF">ERS852540_00298</name>
</gene>
<evidence type="ECO:0000256" key="2">
    <source>
        <dbReference type="ARBA" id="ARBA00011255"/>
    </source>
</evidence>
<dbReference type="InterPro" id="IPR040026">
    <property type="entry name" value="FliD"/>
</dbReference>
<evidence type="ECO:0000259" key="6">
    <source>
        <dbReference type="Pfam" id="PF02465"/>
    </source>
</evidence>
<keyword evidence="8" id="KW-0969">Cilium</keyword>
<keyword evidence="5" id="KW-0964">Secreted</keyword>
<keyword evidence="8" id="KW-0282">Flagellum</keyword>
<organism evidence="8 9">
    <name type="scientific">[Eubacterium] siraeum</name>
    <dbReference type="NCBI Taxonomy" id="39492"/>
    <lineage>
        <taxon>Bacteria</taxon>
        <taxon>Bacillati</taxon>
        <taxon>Bacillota</taxon>
        <taxon>Clostridia</taxon>
        <taxon>Eubacteriales</taxon>
        <taxon>Oscillospiraceae</taxon>
        <taxon>Oscillospiraceae incertae sedis</taxon>
    </lineage>
</organism>
<comment type="subunit">
    <text evidence="2 5">Homopentamer.</text>
</comment>
<feature type="domain" description="Flagellar hook-associated protein 2 N-terminal" evidence="6">
    <location>
        <begin position="17"/>
        <end position="130"/>
    </location>
</feature>
<dbReference type="GO" id="GO:0009424">
    <property type="term" value="C:bacterial-type flagellum hook"/>
    <property type="evidence" value="ECO:0007669"/>
    <property type="project" value="UniProtKB-UniRule"/>
</dbReference>
<dbReference type="PANTHER" id="PTHR30288">
    <property type="entry name" value="FLAGELLAR CAP/ASSEMBLY PROTEIN FLID"/>
    <property type="match status" value="1"/>
</dbReference>
<dbReference type="GO" id="GO:0071973">
    <property type="term" value="P:bacterial-type flagellum-dependent cell motility"/>
    <property type="evidence" value="ECO:0007669"/>
    <property type="project" value="TreeGrafter"/>
</dbReference>
<keyword evidence="4 5" id="KW-0975">Bacterial flagellum</keyword>
<dbReference type="STRING" id="39492.ERS852540_00298"/>
<proteinExistence type="inferred from homology"/>
<evidence type="ECO:0000256" key="1">
    <source>
        <dbReference type="ARBA" id="ARBA00009764"/>
    </source>
</evidence>
<evidence type="ECO:0000256" key="3">
    <source>
        <dbReference type="ARBA" id="ARBA00023054"/>
    </source>
</evidence>
<dbReference type="AlphaFoldDB" id="A0A174ZBF0"/>
<comment type="similarity">
    <text evidence="1 5">Belongs to the FliD family.</text>
</comment>
<dbReference type="Proteomes" id="UP000095662">
    <property type="component" value="Unassembled WGS sequence"/>
</dbReference>
<comment type="function">
    <text evidence="5">Required for morphogenesis and for the elongation of the flagellar filament by facilitating polymerization of the flagellin monomers at the tip of growing filament. Forms a capping structure, which prevents flagellin subunits (transported through the central channel of the flagellum) from leaking out without polymerization at the distal end.</text>
</comment>
<dbReference type="Pfam" id="PF02465">
    <property type="entry name" value="FliD_N"/>
    <property type="match status" value="1"/>
</dbReference>
<dbReference type="Pfam" id="PF07195">
    <property type="entry name" value="FliD_C"/>
    <property type="match status" value="1"/>
</dbReference>
<evidence type="ECO:0000256" key="5">
    <source>
        <dbReference type="RuleBase" id="RU362066"/>
    </source>
</evidence>
<name>A0A174ZBF0_9FIRM</name>
<keyword evidence="3" id="KW-0175">Coiled coil</keyword>
<dbReference type="InterPro" id="IPR003481">
    <property type="entry name" value="FliD_N"/>
</dbReference>
<evidence type="ECO:0000259" key="7">
    <source>
        <dbReference type="Pfam" id="PF07195"/>
    </source>
</evidence>
<dbReference type="EMBL" id="CZBY01000002">
    <property type="protein sequence ID" value="CUQ81598.1"/>
    <property type="molecule type" value="Genomic_DNA"/>
</dbReference>
<dbReference type="GO" id="GO:0009421">
    <property type="term" value="C:bacterial-type flagellum filament cap"/>
    <property type="evidence" value="ECO:0007669"/>
    <property type="project" value="InterPro"/>
</dbReference>
<reference evidence="8 9" key="1">
    <citation type="submission" date="2015-09" db="EMBL/GenBank/DDBJ databases">
        <authorList>
            <consortium name="Pathogen Informatics"/>
        </authorList>
    </citation>
    <scope>NUCLEOTIDE SEQUENCE [LARGE SCALE GENOMIC DNA]</scope>
    <source>
        <strain evidence="8 9">2789STDY5834928</strain>
    </source>
</reference>
<dbReference type="GO" id="GO:0007155">
    <property type="term" value="P:cell adhesion"/>
    <property type="evidence" value="ECO:0007669"/>
    <property type="project" value="InterPro"/>
</dbReference>
<accession>A0A174ZBF0</accession>
<dbReference type="OrthoDB" id="9776025at2"/>
<evidence type="ECO:0000313" key="9">
    <source>
        <dbReference type="Proteomes" id="UP000095662"/>
    </source>
</evidence>
<evidence type="ECO:0000256" key="4">
    <source>
        <dbReference type="ARBA" id="ARBA00023143"/>
    </source>
</evidence>
<feature type="domain" description="Flagellar hook-associated protein 2 C-terminal" evidence="7">
    <location>
        <begin position="585"/>
        <end position="859"/>
    </location>
</feature>
<evidence type="ECO:0000313" key="8">
    <source>
        <dbReference type="EMBL" id="CUQ81598.1"/>
    </source>
</evidence>
<dbReference type="PANTHER" id="PTHR30288:SF0">
    <property type="entry name" value="FLAGELLAR HOOK-ASSOCIATED PROTEIN 2"/>
    <property type="match status" value="1"/>
</dbReference>
<comment type="subcellular location">
    <subcellularLocation>
        <location evidence="5">Secreted</location>
    </subcellularLocation>
    <subcellularLocation>
        <location evidence="5">Bacterial flagellum</location>
    </subcellularLocation>
</comment>
<dbReference type="InterPro" id="IPR010809">
    <property type="entry name" value="FliD_C"/>
</dbReference>